<name>A0ABS4QE47_9NOCA</name>
<reference evidence="2 3" key="1">
    <citation type="submission" date="2021-03" db="EMBL/GenBank/DDBJ databases">
        <title>Sequencing the genomes of 1000 actinobacteria strains.</title>
        <authorList>
            <person name="Klenk H.-P."/>
        </authorList>
    </citation>
    <scope>NUCLEOTIDE SEQUENCE [LARGE SCALE GENOMIC DNA]</scope>
    <source>
        <strain evidence="2 3">DSM 45516</strain>
    </source>
</reference>
<proteinExistence type="predicted"/>
<dbReference type="EMBL" id="JAGGMR010000001">
    <property type="protein sequence ID" value="MBP2189838.1"/>
    <property type="molecule type" value="Genomic_DNA"/>
</dbReference>
<gene>
    <name evidence="2" type="ORF">BJ987_002739</name>
</gene>
<accession>A0ABS4QE47</accession>
<evidence type="ECO:0000313" key="2">
    <source>
        <dbReference type="EMBL" id="MBP2189838.1"/>
    </source>
</evidence>
<protein>
    <submittedName>
        <fullName evidence="2">Uncharacterized protein</fullName>
    </submittedName>
</protein>
<comment type="caution">
    <text evidence="2">The sequence shown here is derived from an EMBL/GenBank/DDBJ whole genome shotgun (WGS) entry which is preliminary data.</text>
</comment>
<feature type="signal peptide" evidence="1">
    <location>
        <begin position="1"/>
        <end position="20"/>
    </location>
</feature>
<feature type="chain" id="PRO_5046937017" evidence="1">
    <location>
        <begin position="21"/>
        <end position="135"/>
    </location>
</feature>
<dbReference type="RefSeq" id="WP_209889102.1">
    <property type="nucleotide sequence ID" value="NZ_JAGGMR010000001.1"/>
</dbReference>
<dbReference type="Proteomes" id="UP001519325">
    <property type="component" value="Unassembled WGS sequence"/>
</dbReference>
<organism evidence="2 3">
    <name type="scientific">Nocardia goodfellowii</name>
    <dbReference type="NCBI Taxonomy" id="882446"/>
    <lineage>
        <taxon>Bacteria</taxon>
        <taxon>Bacillati</taxon>
        <taxon>Actinomycetota</taxon>
        <taxon>Actinomycetes</taxon>
        <taxon>Mycobacteriales</taxon>
        <taxon>Nocardiaceae</taxon>
        <taxon>Nocardia</taxon>
    </lineage>
</organism>
<evidence type="ECO:0000256" key="1">
    <source>
        <dbReference type="SAM" id="SignalP"/>
    </source>
</evidence>
<keyword evidence="1" id="KW-0732">Signal</keyword>
<keyword evidence="3" id="KW-1185">Reference proteome</keyword>
<sequence length="135" mass="13720">MTVFATATAGAVLTAPTASAYITEVSVAPGISLGANSFGTGCKYTVTITGDPGDKVVWVEDQVYKNGQWSHAATGVFGAVKEIAGQPGKFTVDWTPNATGEHYIGAGHNQYREGASVKVTVGNGLNAGTACVALP</sequence>
<evidence type="ECO:0000313" key="3">
    <source>
        <dbReference type="Proteomes" id="UP001519325"/>
    </source>
</evidence>